<dbReference type="Gene3D" id="3.40.1260.10">
    <property type="entry name" value="DsrEFH-like"/>
    <property type="match status" value="1"/>
</dbReference>
<accession>A0A9X3AQD0</accession>
<protein>
    <submittedName>
        <fullName evidence="2">DsrE family protein</fullName>
    </submittedName>
</protein>
<dbReference type="InterPro" id="IPR027396">
    <property type="entry name" value="DsrEFH-like"/>
</dbReference>
<gene>
    <name evidence="2" type="ORF">NYR02_01500</name>
</gene>
<dbReference type="Proteomes" id="UP001147830">
    <property type="component" value="Unassembled WGS sequence"/>
</dbReference>
<organism evidence="2 3">
    <name type="scientific">Thalassolituus pacificus</name>
    <dbReference type="NCBI Taxonomy" id="2975440"/>
    <lineage>
        <taxon>Bacteria</taxon>
        <taxon>Pseudomonadati</taxon>
        <taxon>Pseudomonadota</taxon>
        <taxon>Gammaproteobacteria</taxon>
        <taxon>Oceanospirillales</taxon>
        <taxon>Oceanospirillaceae</taxon>
        <taxon>Thalassolituus</taxon>
    </lineage>
</organism>
<name>A0A9X3AQD0_9GAMM</name>
<keyword evidence="3" id="KW-1185">Reference proteome</keyword>
<evidence type="ECO:0000256" key="1">
    <source>
        <dbReference type="SAM" id="SignalP"/>
    </source>
</evidence>
<keyword evidence="1" id="KW-0732">Signal</keyword>
<proteinExistence type="predicted"/>
<dbReference type="SUPFAM" id="SSF75169">
    <property type="entry name" value="DsrEFH-like"/>
    <property type="match status" value="1"/>
</dbReference>
<dbReference type="EMBL" id="JAOANI010000005">
    <property type="protein sequence ID" value="MCT7357694.1"/>
    <property type="molecule type" value="Genomic_DNA"/>
</dbReference>
<comment type="caution">
    <text evidence="2">The sequence shown here is derived from an EMBL/GenBank/DDBJ whole genome shotgun (WGS) entry which is preliminary data.</text>
</comment>
<sequence length="177" mass="19242">MSALSRIVFIASLLLAQQAWAELVPLVDDEPANAVSPAADAVVLPEEGILPSGVQGLQPGSKIQAVVRLHTAEELQALLTRAEELSRSVDYRNNEPVRLVLSGDEIAIFVRSSYRGNKALVDLAARLDAFNVVELKVCQNWMARNQVETADLPAFLDPVTNGAEEVTRMQLEGYASF</sequence>
<evidence type="ECO:0000313" key="3">
    <source>
        <dbReference type="Proteomes" id="UP001147830"/>
    </source>
</evidence>
<feature type="signal peptide" evidence="1">
    <location>
        <begin position="1"/>
        <end position="21"/>
    </location>
</feature>
<evidence type="ECO:0000313" key="2">
    <source>
        <dbReference type="EMBL" id="MCT7357694.1"/>
    </source>
</evidence>
<dbReference type="RefSeq" id="WP_260974629.1">
    <property type="nucleotide sequence ID" value="NZ_JAOANI010000005.1"/>
</dbReference>
<dbReference type="AlphaFoldDB" id="A0A9X3AQD0"/>
<reference evidence="2" key="1">
    <citation type="journal article" date="2022" name="Front. Microbiol.">
        <title>Genome-based taxonomic rearrangement of Oceanobacter-related bacteria including the description of Thalassolituus hydrocarbonoclasticus sp. nov. and Thalassolituus pacificus sp. nov. and emended description of the genus Thalassolituus.</title>
        <authorList>
            <person name="Dong C."/>
            <person name="Wei L."/>
            <person name="Wang J."/>
            <person name="Lai Q."/>
            <person name="Huang Z."/>
            <person name="Shao Z."/>
        </authorList>
    </citation>
    <scope>NUCLEOTIDE SEQUENCE</scope>
    <source>
        <strain evidence="2">59MF3M-4</strain>
    </source>
</reference>
<reference evidence="2" key="2">
    <citation type="submission" date="2022-08" db="EMBL/GenBank/DDBJ databases">
        <authorList>
            <person name="Dong C."/>
        </authorList>
    </citation>
    <scope>NUCLEOTIDE SEQUENCE</scope>
    <source>
        <strain evidence="2">59MF3M-4</strain>
    </source>
</reference>
<feature type="chain" id="PRO_5040853971" evidence="1">
    <location>
        <begin position="22"/>
        <end position="177"/>
    </location>
</feature>